<organism evidence="1">
    <name type="scientific">Brassica campestris</name>
    <name type="common">Field mustard</name>
    <dbReference type="NCBI Taxonomy" id="3711"/>
    <lineage>
        <taxon>Eukaryota</taxon>
        <taxon>Viridiplantae</taxon>
        <taxon>Streptophyta</taxon>
        <taxon>Embryophyta</taxon>
        <taxon>Tracheophyta</taxon>
        <taxon>Spermatophyta</taxon>
        <taxon>Magnoliopsida</taxon>
        <taxon>eudicotyledons</taxon>
        <taxon>Gunneridae</taxon>
        <taxon>Pentapetalae</taxon>
        <taxon>rosids</taxon>
        <taxon>malvids</taxon>
        <taxon>Brassicales</taxon>
        <taxon>Brassicaceae</taxon>
        <taxon>Brassiceae</taxon>
        <taxon>Brassica</taxon>
    </lineage>
</organism>
<evidence type="ECO:0000313" key="1">
    <source>
        <dbReference type="EMBL" id="VDC67876.1"/>
    </source>
</evidence>
<name>A0A3P5YJP1_BRACM</name>
<reference evidence="1" key="1">
    <citation type="submission" date="2018-11" db="EMBL/GenBank/DDBJ databases">
        <authorList>
            <consortium name="Genoscope - CEA"/>
            <person name="William W."/>
        </authorList>
    </citation>
    <scope>NUCLEOTIDE SEQUENCE</scope>
</reference>
<accession>A0A3P5YJP1</accession>
<dbReference type="AlphaFoldDB" id="A0A3P5YJP1"/>
<sequence>MKRIYYPSRYRRTTVIFFSSSFSFFVEVSRTPPSPVLLLTPSRTCLDAAASLPPLWASNDSVLHLLLCEGLCISSFDSLYYATPDLFSFSICPRQ</sequence>
<dbReference type="EMBL" id="LR031569">
    <property type="protein sequence ID" value="VDC67876.1"/>
    <property type="molecule type" value="Genomic_DNA"/>
</dbReference>
<gene>
    <name evidence="1" type="ORF">BRAA06T26416Z</name>
</gene>
<protein>
    <submittedName>
        <fullName evidence="1">Uncharacterized protein</fullName>
    </submittedName>
</protein>
<proteinExistence type="predicted"/>